<keyword evidence="2" id="KW-0732">Signal</keyword>
<feature type="region of interest" description="Disordered" evidence="1">
    <location>
        <begin position="40"/>
        <end position="106"/>
    </location>
</feature>
<evidence type="ECO:0000313" key="4">
    <source>
        <dbReference type="Proteomes" id="UP000324324"/>
    </source>
</evidence>
<evidence type="ECO:0000256" key="1">
    <source>
        <dbReference type="SAM" id="MobiDB-lite"/>
    </source>
</evidence>
<sequence length="106" mass="10605">MALHRRRRIRTVCRALVPKGSIAALAIGLSFGLAACGGSDSGDSSVGLNQAPAATGSTDGGTAGIGANPAVDPSQLVSPVSQAPVGQQTVRPTETPPGQDRNPPRH</sequence>
<dbReference type="AlphaFoldDB" id="A0A5M8ACH0"/>
<reference evidence="3 4" key="1">
    <citation type="submission" date="2019-09" db="EMBL/GenBank/DDBJ databases">
        <title>Isolation of a novel species in the genus Cupriavidus from patients with sepsis using whole genome sequencing.</title>
        <authorList>
            <person name="Kweon O.J."/>
            <person name="Lee M.-K."/>
        </authorList>
    </citation>
    <scope>NUCLEOTIDE SEQUENCE [LARGE SCALE GENOMIC DNA]</scope>
    <source>
        <strain evidence="3 4">MKL-01</strain>
    </source>
</reference>
<gene>
    <name evidence="3" type="ORF">F1599_17705</name>
</gene>
<evidence type="ECO:0000313" key="3">
    <source>
        <dbReference type="EMBL" id="KAA6120983.1"/>
    </source>
</evidence>
<keyword evidence="4" id="KW-1185">Reference proteome</keyword>
<evidence type="ECO:0008006" key="5">
    <source>
        <dbReference type="Google" id="ProtNLM"/>
    </source>
</evidence>
<evidence type="ECO:0000256" key="2">
    <source>
        <dbReference type="SAM" id="SignalP"/>
    </source>
</evidence>
<feature type="signal peptide" evidence="2">
    <location>
        <begin position="1"/>
        <end position="35"/>
    </location>
</feature>
<dbReference type="Proteomes" id="UP000324324">
    <property type="component" value="Unassembled WGS sequence"/>
</dbReference>
<accession>A0A5M8ACH0</accession>
<feature type="compositionally biased region" description="Polar residues" evidence="1">
    <location>
        <begin position="75"/>
        <end position="92"/>
    </location>
</feature>
<organism evidence="3 4">
    <name type="scientific">Cupriavidus cauae</name>
    <dbReference type="NCBI Taxonomy" id="2608999"/>
    <lineage>
        <taxon>Bacteria</taxon>
        <taxon>Pseudomonadati</taxon>
        <taxon>Pseudomonadota</taxon>
        <taxon>Betaproteobacteria</taxon>
        <taxon>Burkholderiales</taxon>
        <taxon>Burkholderiaceae</taxon>
        <taxon>Cupriavidus</taxon>
    </lineage>
</organism>
<comment type="caution">
    <text evidence="3">The sequence shown here is derived from an EMBL/GenBank/DDBJ whole genome shotgun (WGS) entry which is preliminary data.</text>
</comment>
<feature type="chain" id="PRO_5024314374" description="Lipoprotein" evidence="2">
    <location>
        <begin position="36"/>
        <end position="106"/>
    </location>
</feature>
<dbReference type="EMBL" id="VWRN01000045">
    <property type="protein sequence ID" value="KAA6120983.1"/>
    <property type="molecule type" value="Genomic_DNA"/>
</dbReference>
<proteinExistence type="predicted"/>
<protein>
    <recommendedName>
        <fullName evidence="5">Lipoprotein</fullName>
    </recommendedName>
</protein>
<name>A0A5M8ACH0_9BURK</name>
<feature type="compositionally biased region" description="Low complexity" evidence="1">
    <location>
        <begin position="40"/>
        <end position="57"/>
    </location>
</feature>
<dbReference type="RefSeq" id="WP_149315913.1">
    <property type="nucleotide sequence ID" value="NZ_VWRN01000045.1"/>
</dbReference>